<comment type="caution">
    <text evidence="4">The sequence shown here is derived from an EMBL/GenBank/DDBJ whole genome shotgun (WGS) entry which is preliminary data.</text>
</comment>
<feature type="compositionally biased region" description="Polar residues" evidence="2">
    <location>
        <begin position="87"/>
        <end position="98"/>
    </location>
</feature>
<keyword evidence="1" id="KW-0863">Zinc-finger</keyword>
<feature type="compositionally biased region" description="Polar residues" evidence="2">
    <location>
        <begin position="49"/>
        <end position="62"/>
    </location>
</feature>
<dbReference type="Proteomes" id="UP000233551">
    <property type="component" value="Unassembled WGS sequence"/>
</dbReference>
<keyword evidence="5" id="KW-1185">Reference proteome</keyword>
<evidence type="ECO:0000259" key="3">
    <source>
        <dbReference type="PROSITE" id="PS50158"/>
    </source>
</evidence>
<evidence type="ECO:0000313" key="5">
    <source>
        <dbReference type="Proteomes" id="UP000233551"/>
    </source>
</evidence>
<evidence type="ECO:0000256" key="2">
    <source>
        <dbReference type="SAM" id="MobiDB-lite"/>
    </source>
</evidence>
<feature type="domain" description="CCHC-type" evidence="3">
    <location>
        <begin position="25"/>
        <end position="38"/>
    </location>
</feature>
<sequence length="113" mass="12043">MRLAERLSVSIAKADGGENQQIRICDHCGRTGHLKSSCWALHGLSWQQGMANQSSVPAESSAKTSGYKGKGKKTTGGGNKGQNQSGPMETSRPSSASSPCGPEQWIQAFWSNY</sequence>
<dbReference type="EMBL" id="PGOL01000323">
    <property type="protein sequence ID" value="PKI72487.1"/>
    <property type="molecule type" value="Genomic_DNA"/>
</dbReference>
<organism evidence="4 5">
    <name type="scientific">Punica granatum</name>
    <name type="common">Pomegranate</name>
    <dbReference type="NCBI Taxonomy" id="22663"/>
    <lineage>
        <taxon>Eukaryota</taxon>
        <taxon>Viridiplantae</taxon>
        <taxon>Streptophyta</taxon>
        <taxon>Embryophyta</taxon>
        <taxon>Tracheophyta</taxon>
        <taxon>Spermatophyta</taxon>
        <taxon>Magnoliopsida</taxon>
        <taxon>eudicotyledons</taxon>
        <taxon>Gunneridae</taxon>
        <taxon>Pentapetalae</taxon>
        <taxon>rosids</taxon>
        <taxon>malvids</taxon>
        <taxon>Myrtales</taxon>
        <taxon>Lythraceae</taxon>
        <taxon>Punica</taxon>
    </lineage>
</organism>
<dbReference type="GO" id="GO:0003676">
    <property type="term" value="F:nucleic acid binding"/>
    <property type="evidence" value="ECO:0007669"/>
    <property type="project" value="InterPro"/>
</dbReference>
<dbReference type="PROSITE" id="PS50158">
    <property type="entry name" value="ZF_CCHC"/>
    <property type="match status" value="1"/>
</dbReference>
<gene>
    <name evidence="4" type="ORF">CRG98_007090</name>
</gene>
<dbReference type="AlphaFoldDB" id="A0A2I0KVI8"/>
<proteinExistence type="predicted"/>
<keyword evidence="1" id="KW-0479">Metal-binding</keyword>
<reference evidence="4 5" key="1">
    <citation type="submission" date="2017-11" db="EMBL/GenBank/DDBJ databases">
        <title>De-novo sequencing of pomegranate (Punica granatum L.) genome.</title>
        <authorList>
            <person name="Akparov Z."/>
            <person name="Amiraslanov A."/>
            <person name="Hajiyeva S."/>
            <person name="Abbasov M."/>
            <person name="Kaur K."/>
            <person name="Hamwieh A."/>
            <person name="Solovyev V."/>
            <person name="Salamov A."/>
            <person name="Braich B."/>
            <person name="Kosarev P."/>
            <person name="Mahmoud A."/>
            <person name="Hajiyev E."/>
            <person name="Babayeva S."/>
            <person name="Izzatullayeva V."/>
            <person name="Mammadov A."/>
            <person name="Mammadov A."/>
            <person name="Sharifova S."/>
            <person name="Ojaghi J."/>
            <person name="Eynullazada K."/>
            <person name="Bayramov B."/>
            <person name="Abdulazimova A."/>
            <person name="Shahmuradov I."/>
        </authorList>
    </citation>
    <scope>NUCLEOTIDE SEQUENCE [LARGE SCALE GENOMIC DNA]</scope>
    <source>
        <strain evidence="5">cv. AG2017</strain>
        <tissue evidence="4">Leaf</tissue>
    </source>
</reference>
<accession>A0A2I0KVI8</accession>
<protein>
    <recommendedName>
        <fullName evidence="3">CCHC-type domain-containing protein</fullName>
    </recommendedName>
</protein>
<name>A0A2I0KVI8_PUNGR</name>
<evidence type="ECO:0000313" key="4">
    <source>
        <dbReference type="EMBL" id="PKI72487.1"/>
    </source>
</evidence>
<keyword evidence="1" id="KW-0862">Zinc</keyword>
<dbReference type="InterPro" id="IPR001878">
    <property type="entry name" value="Znf_CCHC"/>
</dbReference>
<evidence type="ECO:0000256" key="1">
    <source>
        <dbReference type="PROSITE-ProRule" id="PRU00047"/>
    </source>
</evidence>
<feature type="region of interest" description="Disordered" evidence="2">
    <location>
        <begin position="49"/>
        <end position="103"/>
    </location>
</feature>
<dbReference type="GO" id="GO:0008270">
    <property type="term" value="F:zinc ion binding"/>
    <property type="evidence" value="ECO:0007669"/>
    <property type="project" value="UniProtKB-KW"/>
</dbReference>